<feature type="transmembrane region" description="Helical" evidence="6">
    <location>
        <begin position="305"/>
        <end position="325"/>
    </location>
</feature>
<accession>I4EU44</accession>
<dbReference type="OrthoDB" id="9808136at2"/>
<name>I4EU44_MODI5</name>
<reference evidence="7 8" key="1">
    <citation type="journal article" date="2012" name="J. Bacteriol.">
        <title>Genome Sequence of Radiation-Resistant Modestobacter marinus Strain BC501, a Representative Actinobacterium That Thrives on Calcareous Stone Surfaces.</title>
        <authorList>
            <person name="Normand P."/>
            <person name="Gury J."/>
            <person name="Pujic P."/>
            <person name="Chouaia B."/>
            <person name="Crotti E."/>
            <person name="Brusetti L."/>
            <person name="Daffonchio D."/>
            <person name="Vacherie B."/>
            <person name="Barbe V."/>
            <person name="Medigue C."/>
            <person name="Calteau A."/>
            <person name="Ghodhbane-Gtari F."/>
            <person name="Essoussi I."/>
            <person name="Nouioui I."/>
            <person name="Abbassi-Ghozzi I."/>
            <person name="Gtari M."/>
        </authorList>
    </citation>
    <scope>NUCLEOTIDE SEQUENCE [LARGE SCALE GENOMIC DNA]</scope>
    <source>
        <strain evidence="8">BC 501</strain>
    </source>
</reference>
<feature type="transmembrane region" description="Helical" evidence="6">
    <location>
        <begin position="282"/>
        <end position="299"/>
    </location>
</feature>
<feature type="transmembrane region" description="Helical" evidence="6">
    <location>
        <begin position="225"/>
        <end position="246"/>
    </location>
</feature>
<feature type="transmembrane region" description="Helical" evidence="6">
    <location>
        <begin position="63"/>
        <end position="82"/>
    </location>
</feature>
<dbReference type="EMBL" id="FO203431">
    <property type="protein sequence ID" value="CCH86907.1"/>
    <property type="molecule type" value="Genomic_DNA"/>
</dbReference>
<proteinExistence type="predicted"/>
<dbReference type="InterPro" id="IPR001851">
    <property type="entry name" value="ABC_transp_permease"/>
</dbReference>
<feature type="transmembrane region" description="Helical" evidence="6">
    <location>
        <begin position="88"/>
        <end position="121"/>
    </location>
</feature>
<protein>
    <submittedName>
        <fullName evidence="7">ABC transporter, Membrane component (Putative high-affinity D-ribose transport protein)</fullName>
    </submittedName>
</protein>
<evidence type="ECO:0000256" key="5">
    <source>
        <dbReference type="ARBA" id="ARBA00023136"/>
    </source>
</evidence>
<feature type="transmembrane region" description="Helical" evidence="6">
    <location>
        <begin position="30"/>
        <end position="51"/>
    </location>
</feature>
<keyword evidence="5 6" id="KW-0472">Membrane</keyword>
<dbReference type="PANTHER" id="PTHR32196">
    <property type="entry name" value="ABC TRANSPORTER PERMEASE PROTEIN YPHD-RELATED-RELATED"/>
    <property type="match status" value="1"/>
</dbReference>
<dbReference type="Proteomes" id="UP000006461">
    <property type="component" value="Chromosome"/>
</dbReference>
<dbReference type="Pfam" id="PF02653">
    <property type="entry name" value="BPD_transp_2"/>
    <property type="match status" value="1"/>
</dbReference>
<gene>
    <name evidence="7" type="primary">rbsC</name>
    <name evidence="7" type="ordered locus">MODMU_1458</name>
</gene>
<dbReference type="eggNOG" id="COG1172">
    <property type="taxonomic scope" value="Bacteria"/>
</dbReference>
<evidence type="ECO:0000313" key="7">
    <source>
        <dbReference type="EMBL" id="CCH86907.1"/>
    </source>
</evidence>
<dbReference type="CDD" id="cd06579">
    <property type="entry name" value="TM_PBP1_transp_AraH_like"/>
    <property type="match status" value="1"/>
</dbReference>
<evidence type="ECO:0000256" key="6">
    <source>
        <dbReference type="SAM" id="Phobius"/>
    </source>
</evidence>
<keyword evidence="4 6" id="KW-1133">Transmembrane helix</keyword>
<dbReference type="GO" id="GO:0005886">
    <property type="term" value="C:plasma membrane"/>
    <property type="evidence" value="ECO:0007669"/>
    <property type="project" value="UniProtKB-SubCell"/>
</dbReference>
<organism evidence="7 8">
    <name type="scientific">Modestobacter italicus (strain DSM 44449 / CECT 9708 / BC 501)</name>
    <dbReference type="NCBI Taxonomy" id="2732864"/>
    <lineage>
        <taxon>Bacteria</taxon>
        <taxon>Bacillati</taxon>
        <taxon>Actinomycetota</taxon>
        <taxon>Actinomycetes</taxon>
        <taxon>Geodermatophilales</taxon>
        <taxon>Geodermatophilaceae</taxon>
        <taxon>Modestobacter</taxon>
    </lineage>
</organism>
<evidence type="ECO:0000256" key="3">
    <source>
        <dbReference type="ARBA" id="ARBA00022692"/>
    </source>
</evidence>
<dbReference type="PANTHER" id="PTHR32196:SF72">
    <property type="entry name" value="RIBOSE IMPORT PERMEASE PROTEIN RBSC"/>
    <property type="match status" value="1"/>
</dbReference>
<evidence type="ECO:0000256" key="1">
    <source>
        <dbReference type="ARBA" id="ARBA00004651"/>
    </source>
</evidence>
<evidence type="ECO:0000313" key="8">
    <source>
        <dbReference type="Proteomes" id="UP000006461"/>
    </source>
</evidence>
<dbReference type="STRING" id="477641.MODMU_1458"/>
<feature type="transmembrane region" description="Helical" evidence="6">
    <location>
        <begin position="258"/>
        <end position="275"/>
    </location>
</feature>
<feature type="transmembrane region" description="Helical" evidence="6">
    <location>
        <begin position="128"/>
        <end position="155"/>
    </location>
</feature>
<evidence type="ECO:0000256" key="2">
    <source>
        <dbReference type="ARBA" id="ARBA00022475"/>
    </source>
</evidence>
<dbReference type="KEGG" id="mmar:MODMU_1458"/>
<feature type="transmembrane region" description="Helical" evidence="6">
    <location>
        <begin position="175"/>
        <end position="196"/>
    </location>
</feature>
<evidence type="ECO:0000256" key="4">
    <source>
        <dbReference type="ARBA" id="ARBA00022989"/>
    </source>
</evidence>
<dbReference type="AlphaFoldDB" id="I4EU44"/>
<comment type="subcellular location">
    <subcellularLocation>
        <location evidence="1">Cell membrane</location>
        <topology evidence="1">Multi-pass membrane protein</topology>
    </subcellularLocation>
</comment>
<dbReference type="HOGENOM" id="CLU_028880_2_2_11"/>
<keyword evidence="8" id="KW-1185">Reference proteome</keyword>
<dbReference type="OMA" id="GLINYGM"/>
<keyword evidence="2" id="KW-1003">Cell membrane</keyword>
<dbReference type="PATRIC" id="fig|477641.3.peg.1382"/>
<keyword evidence="3 6" id="KW-0812">Transmembrane</keyword>
<dbReference type="GO" id="GO:0022857">
    <property type="term" value="F:transmembrane transporter activity"/>
    <property type="evidence" value="ECO:0007669"/>
    <property type="project" value="InterPro"/>
</dbReference>
<sequence length="333" mass="34142">MSTSTTTPADPTVQPPEKRGFPVAYWWDRVGIFLVLLLLIALMSAIAPNFLSVDNAVNVARSVSINAILAAGMTVVILTAGIDLSVGSILAVAGVGGVLLATNGVPTPLALLGGIAIGALCGAVNGALIAWLALPAFIVTLGSLTYLRGLAYSMLDGQPLVATDLGFRGIGNGSIAGIPQPVVVMLVVYVVFWFLLERTRFGRHVYAVGGNIEAARLAGINVKRVLLSTYMLSGAAAGVAGLIFSARVLSAQPTAGNGYELDAIAAVVLGGTSLAGGRGRIFGTLVGAVIIGVLSNGLVLLDVPFFYQLMIKGAVIIIAIALDSLKRFARSTS</sequence>